<proteinExistence type="inferred from homology"/>
<reference evidence="8" key="1">
    <citation type="submission" date="2021-06" db="EMBL/GenBank/DDBJ databases">
        <authorList>
            <person name="Kallberg Y."/>
            <person name="Tangrot J."/>
            <person name="Rosling A."/>
        </authorList>
    </citation>
    <scope>NUCLEOTIDE SEQUENCE</scope>
    <source>
        <strain evidence="8">BR232B</strain>
    </source>
</reference>
<evidence type="ECO:0000256" key="2">
    <source>
        <dbReference type="ARBA" id="ARBA00022980"/>
    </source>
</evidence>
<dbReference type="Proteomes" id="UP000789739">
    <property type="component" value="Unassembled WGS sequence"/>
</dbReference>
<dbReference type="FunFam" id="3.30.70.600:FF:000003">
    <property type="entry name" value="30S ribosomal protein S10"/>
    <property type="match status" value="1"/>
</dbReference>
<keyword evidence="3" id="KW-0687">Ribonucleoprotein</keyword>
<dbReference type="InterPro" id="IPR027486">
    <property type="entry name" value="Ribosomal_uS10_dom"/>
</dbReference>
<organism evidence="8 9">
    <name type="scientific">Paraglomus brasilianum</name>
    <dbReference type="NCBI Taxonomy" id="144538"/>
    <lineage>
        <taxon>Eukaryota</taxon>
        <taxon>Fungi</taxon>
        <taxon>Fungi incertae sedis</taxon>
        <taxon>Mucoromycota</taxon>
        <taxon>Glomeromycotina</taxon>
        <taxon>Glomeromycetes</taxon>
        <taxon>Paraglomerales</taxon>
        <taxon>Paraglomeraceae</taxon>
        <taxon>Paraglomus</taxon>
    </lineage>
</organism>
<evidence type="ECO:0000259" key="7">
    <source>
        <dbReference type="SMART" id="SM01403"/>
    </source>
</evidence>
<dbReference type="HAMAP" id="MF_00508">
    <property type="entry name" value="Ribosomal_uS10"/>
    <property type="match status" value="1"/>
</dbReference>
<protein>
    <recommendedName>
        <fullName evidence="4">Small ribosomal subunit protein uS10m</fullName>
    </recommendedName>
    <alternativeName>
        <fullName evidence="5">37S ribosomal protein S10, mitochondrial</fullName>
    </alternativeName>
</protein>
<evidence type="ECO:0000256" key="3">
    <source>
        <dbReference type="ARBA" id="ARBA00023274"/>
    </source>
</evidence>
<dbReference type="SUPFAM" id="SSF54999">
    <property type="entry name" value="Ribosomal protein S10"/>
    <property type="match status" value="1"/>
</dbReference>
<feature type="region of interest" description="Disordered" evidence="6">
    <location>
        <begin position="33"/>
        <end position="63"/>
    </location>
</feature>
<dbReference type="GO" id="GO:0006412">
    <property type="term" value="P:translation"/>
    <property type="evidence" value="ECO:0007669"/>
    <property type="project" value="InterPro"/>
</dbReference>
<dbReference type="InterPro" id="IPR001848">
    <property type="entry name" value="Ribosomal_uS10"/>
</dbReference>
<dbReference type="PRINTS" id="PR00971">
    <property type="entry name" value="RIBOSOMALS10"/>
</dbReference>
<dbReference type="SMART" id="SM01403">
    <property type="entry name" value="Ribosomal_S10"/>
    <property type="match status" value="1"/>
</dbReference>
<feature type="domain" description="Small ribosomal subunit protein uS10" evidence="7">
    <location>
        <begin position="92"/>
        <end position="189"/>
    </location>
</feature>
<evidence type="ECO:0000313" key="8">
    <source>
        <dbReference type="EMBL" id="CAG8499619.1"/>
    </source>
</evidence>
<name>A0A9N8ZKZ7_9GLOM</name>
<dbReference type="GO" id="GO:0005840">
    <property type="term" value="C:ribosome"/>
    <property type="evidence" value="ECO:0007669"/>
    <property type="project" value="UniProtKB-KW"/>
</dbReference>
<dbReference type="OrthoDB" id="366214at2759"/>
<sequence>MRKTAEAQCVPLYNSLSARTFNVLSRRYTSQSIDRSSPDFSSTRTPDSSSQLPPLSKDANSASIDNKQTAEDVIYLKEPEQYLPTHNVVVCDLHFRSYVPSHMDFYVDFCRRAAGALRIPCSGPVPLPTKTTRWTVPRGPFIHKKTQENFERKTHKRLLQLKDANRDVVERWLYYIIDNAPSGIGMRVTLREYEELDVGERMLKQARGEEKIALKAVENDKGEKGLIGEKVATVANVLVKEMERQVTEEAHEDTEKKG</sequence>
<gene>
    <name evidence="8" type="ORF">PBRASI_LOCUS2537</name>
</gene>
<evidence type="ECO:0000313" key="9">
    <source>
        <dbReference type="Proteomes" id="UP000789739"/>
    </source>
</evidence>
<dbReference type="GO" id="GO:1990904">
    <property type="term" value="C:ribonucleoprotein complex"/>
    <property type="evidence" value="ECO:0007669"/>
    <property type="project" value="UniProtKB-KW"/>
</dbReference>
<keyword evidence="9" id="KW-1185">Reference proteome</keyword>
<dbReference type="PANTHER" id="PTHR11700">
    <property type="entry name" value="30S RIBOSOMAL PROTEIN S10 FAMILY MEMBER"/>
    <property type="match status" value="1"/>
</dbReference>
<keyword evidence="2" id="KW-0689">Ribosomal protein</keyword>
<dbReference type="InterPro" id="IPR036838">
    <property type="entry name" value="Ribosomal_uS10_dom_sf"/>
</dbReference>
<dbReference type="GO" id="GO:0003735">
    <property type="term" value="F:structural constituent of ribosome"/>
    <property type="evidence" value="ECO:0007669"/>
    <property type="project" value="InterPro"/>
</dbReference>
<dbReference type="EMBL" id="CAJVPI010000201">
    <property type="protein sequence ID" value="CAG8499619.1"/>
    <property type="molecule type" value="Genomic_DNA"/>
</dbReference>
<evidence type="ECO:0000256" key="5">
    <source>
        <dbReference type="ARBA" id="ARBA00042916"/>
    </source>
</evidence>
<accession>A0A9N8ZKZ7</accession>
<evidence type="ECO:0000256" key="1">
    <source>
        <dbReference type="ARBA" id="ARBA00007102"/>
    </source>
</evidence>
<comment type="similarity">
    <text evidence="1">Belongs to the universal ribosomal protein uS10 family.</text>
</comment>
<evidence type="ECO:0000256" key="6">
    <source>
        <dbReference type="SAM" id="MobiDB-lite"/>
    </source>
</evidence>
<dbReference type="AlphaFoldDB" id="A0A9N8ZKZ7"/>
<comment type="caution">
    <text evidence="8">The sequence shown here is derived from an EMBL/GenBank/DDBJ whole genome shotgun (WGS) entry which is preliminary data.</text>
</comment>
<evidence type="ECO:0000256" key="4">
    <source>
        <dbReference type="ARBA" id="ARBA00035261"/>
    </source>
</evidence>
<dbReference type="Gene3D" id="3.30.70.600">
    <property type="entry name" value="Ribosomal protein S10 domain"/>
    <property type="match status" value="1"/>
</dbReference>
<dbReference type="Pfam" id="PF00338">
    <property type="entry name" value="Ribosomal_S10"/>
    <property type="match status" value="1"/>
</dbReference>